<gene>
    <name evidence="3" type="ORF">C8N34_105105</name>
</gene>
<dbReference type="AlphaFoldDB" id="A0A2T6B325"/>
<evidence type="ECO:0000259" key="2">
    <source>
        <dbReference type="SMART" id="SM01259"/>
    </source>
</evidence>
<keyword evidence="4" id="KW-1185">Reference proteome</keyword>
<keyword evidence="1" id="KW-0812">Transmembrane</keyword>
<accession>A0A2T6B325</accession>
<sequence length="107" mass="12449">MSREAVWAALHVTDWTEFTWVMIGLGGQLMFTMRFLVQWIVSERTRRSVIPVAFWYFSMAGGVVLLSYALWRRDPVFVFGQATGLVIYSRNLWLIHAEKHQPAQSRA</sequence>
<dbReference type="RefSeq" id="WP_054301378.1">
    <property type="nucleotide sequence ID" value="NZ_QBKP01000005.1"/>
</dbReference>
<feature type="domain" description="Lipid A biosynthesis N-terminal" evidence="2">
    <location>
        <begin position="23"/>
        <end position="94"/>
    </location>
</feature>
<keyword evidence="1" id="KW-1133">Transmembrane helix</keyword>
<feature type="transmembrane region" description="Helical" evidence="1">
    <location>
        <begin position="53"/>
        <end position="71"/>
    </location>
</feature>
<evidence type="ECO:0000256" key="1">
    <source>
        <dbReference type="SAM" id="Phobius"/>
    </source>
</evidence>
<dbReference type="GO" id="GO:0009245">
    <property type="term" value="P:lipid A biosynthetic process"/>
    <property type="evidence" value="ECO:0007669"/>
    <property type="project" value="InterPro"/>
</dbReference>
<comment type="caution">
    <text evidence="3">The sequence shown here is derived from an EMBL/GenBank/DDBJ whole genome shotgun (WGS) entry which is preliminary data.</text>
</comment>
<proteinExistence type="predicted"/>
<dbReference type="OrthoDB" id="9793186at2"/>
<feature type="transmembrane region" description="Helical" evidence="1">
    <location>
        <begin position="20"/>
        <end position="41"/>
    </location>
</feature>
<organism evidence="3 4">
    <name type="scientific">Gemmobacter caeni</name>
    <dbReference type="NCBI Taxonomy" id="589035"/>
    <lineage>
        <taxon>Bacteria</taxon>
        <taxon>Pseudomonadati</taxon>
        <taxon>Pseudomonadota</taxon>
        <taxon>Alphaproteobacteria</taxon>
        <taxon>Rhodobacterales</taxon>
        <taxon>Paracoccaceae</taxon>
        <taxon>Gemmobacter</taxon>
    </lineage>
</organism>
<evidence type="ECO:0000313" key="4">
    <source>
        <dbReference type="Proteomes" id="UP000244224"/>
    </source>
</evidence>
<dbReference type="PIRSF" id="PIRSF028440">
    <property type="entry name" value="UCP_LAB_N"/>
    <property type="match status" value="1"/>
</dbReference>
<dbReference type="GO" id="GO:0016020">
    <property type="term" value="C:membrane"/>
    <property type="evidence" value="ECO:0007669"/>
    <property type="project" value="GOC"/>
</dbReference>
<dbReference type="InterPro" id="IPR014546">
    <property type="entry name" value="UCP028440_lipidA_biosyn"/>
</dbReference>
<dbReference type="Pfam" id="PF07578">
    <property type="entry name" value="LAB_N"/>
    <property type="match status" value="1"/>
</dbReference>
<protein>
    <submittedName>
        <fullName evidence="3">Lipid-A-disaccharide synthase-like uncharacterized protein</fullName>
    </submittedName>
</protein>
<dbReference type="Proteomes" id="UP000244224">
    <property type="component" value="Unassembled WGS sequence"/>
</dbReference>
<dbReference type="EMBL" id="QBKP01000005">
    <property type="protein sequence ID" value="PTX50461.1"/>
    <property type="molecule type" value="Genomic_DNA"/>
</dbReference>
<dbReference type="InterPro" id="IPR011499">
    <property type="entry name" value="Lipid_A_biosynth_N"/>
</dbReference>
<keyword evidence="1" id="KW-0472">Membrane</keyword>
<name>A0A2T6B325_9RHOB</name>
<dbReference type="SMART" id="SM01259">
    <property type="entry name" value="LAB_N"/>
    <property type="match status" value="1"/>
</dbReference>
<reference evidence="3 4" key="1">
    <citation type="submission" date="2018-04" db="EMBL/GenBank/DDBJ databases">
        <title>Genomic Encyclopedia of Archaeal and Bacterial Type Strains, Phase II (KMG-II): from individual species to whole genera.</title>
        <authorList>
            <person name="Goeker M."/>
        </authorList>
    </citation>
    <scope>NUCLEOTIDE SEQUENCE [LARGE SCALE GENOMIC DNA]</scope>
    <source>
        <strain evidence="3 4">DSM 21823</strain>
    </source>
</reference>
<evidence type="ECO:0000313" key="3">
    <source>
        <dbReference type="EMBL" id="PTX50461.1"/>
    </source>
</evidence>
<dbReference type="GO" id="GO:0008915">
    <property type="term" value="F:lipid-A-disaccharide synthase activity"/>
    <property type="evidence" value="ECO:0007669"/>
    <property type="project" value="InterPro"/>
</dbReference>